<evidence type="ECO:0000313" key="1">
    <source>
        <dbReference type="EMBL" id="OXM85365.1"/>
    </source>
</evidence>
<dbReference type="Proteomes" id="UP000215509">
    <property type="component" value="Unassembled WGS sequence"/>
</dbReference>
<dbReference type="OrthoDB" id="9793856at2"/>
<accession>A0A229UQ66</accession>
<dbReference type="AlphaFoldDB" id="A0A229UQ66"/>
<sequence length="618" mass="70985">MDRNQIAQMLRDHADGGRSLLFPAGDSAQWWSRIGQAEAYRPVLHEIREVAEALLRLPAPELTYGIFRLFGEKGSRLEYERPYFEMRKRLNTFTLYALLEPEREDVMQALQETIWAICNEYTWCLPAHVGTTPETVGEAAYSLQEPSADLQGNASMIDLFSAETGFALSEILRLTEHRLPLLLRNRIRHEVYRRLFWPYMHQGPFSWETATHNWAAVCAGSIGSAALHLMTDEDDLSAVLEKVLRTMDCYLQGFKADGATTEGYGYWYYGFGFFVFFADLLKKRTGGAMNLFSNERVHRIALFQQKCFMSGASVVNFSDSLPEAHIHMGLTHYLNRMYPDVFVPSYSLRTGYTEDHCSRWATALRNVLWHRPEKAADGQPWGEASYFLEDAQWLVSRHRNEHGIYCFAAKGGHNAEPHNHNDVGHFILHAAGDTFLADLGSGMYTQDYFGDARYSYLCNGSQGHSVPIVNGRVQQEGAQCRAQAAYAAVNRETERLQLDFASAYGMKELKQLTRTFQWHKKEQPVLELEDTFVFNETPDSLIERFMTMLEPDVSGNDLVIPGRERRLIIRYDHERLQPHVQKLEYADHFGVQQDVYAIDFKVLQPEKRCKVQLGFQFE</sequence>
<dbReference type="SUPFAM" id="SSF48230">
    <property type="entry name" value="Chondroitin AC/alginate lyase"/>
    <property type="match status" value="1"/>
</dbReference>
<dbReference type="PANTHER" id="PTHR38045:SF1">
    <property type="entry name" value="HEPARINASE II_III-LIKE PROTEIN"/>
    <property type="match status" value="1"/>
</dbReference>
<comment type="caution">
    <text evidence="1">The sequence shown here is derived from an EMBL/GenBank/DDBJ whole genome shotgun (WGS) entry which is preliminary data.</text>
</comment>
<dbReference type="EMBL" id="NMQW01000023">
    <property type="protein sequence ID" value="OXM85365.1"/>
    <property type="molecule type" value="Genomic_DNA"/>
</dbReference>
<evidence type="ECO:0008006" key="3">
    <source>
        <dbReference type="Google" id="ProtNLM"/>
    </source>
</evidence>
<keyword evidence="2" id="KW-1185">Reference proteome</keyword>
<dbReference type="PANTHER" id="PTHR38045">
    <property type="entry name" value="CHROMOSOME 1, WHOLE GENOME SHOTGUN SEQUENCE"/>
    <property type="match status" value="1"/>
</dbReference>
<dbReference type="Gene3D" id="2.70.98.70">
    <property type="match status" value="1"/>
</dbReference>
<dbReference type="InterPro" id="IPR008929">
    <property type="entry name" value="Chondroitin_lyas"/>
</dbReference>
<evidence type="ECO:0000313" key="2">
    <source>
        <dbReference type="Proteomes" id="UP000215509"/>
    </source>
</evidence>
<dbReference type="Gene3D" id="1.50.10.100">
    <property type="entry name" value="Chondroitin AC/alginate lyase"/>
    <property type="match status" value="1"/>
</dbReference>
<name>A0A229UQ66_9BACL</name>
<protein>
    <recommendedName>
        <fullName evidence="3">Heparinase</fullName>
    </recommendedName>
</protein>
<proteinExistence type="predicted"/>
<reference evidence="1 2" key="1">
    <citation type="submission" date="2017-07" db="EMBL/GenBank/DDBJ databases">
        <title>Genome sequencing and assembly of Paenibacillus rigui.</title>
        <authorList>
            <person name="Mayilraj S."/>
        </authorList>
    </citation>
    <scope>NUCLEOTIDE SEQUENCE [LARGE SCALE GENOMIC DNA]</scope>
    <source>
        <strain evidence="1 2">JCM 16352</strain>
    </source>
</reference>
<organism evidence="1 2">
    <name type="scientific">Paenibacillus rigui</name>
    <dbReference type="NCBI Taxonomy" id="554312"/>
    <lineage>
        <taxon>Bacteria</taxon>
        <taxon>Bacillati</taxon>
        <taxon>Bacillota</taxon>
        <taxon>Bacilli</taxon>
        <taxon>Bacillales</taxon>
        <taxon>Paenibacillaceae</taxon>
        <taxon>Paenibacillus</taxon>
    </lineage>
</organism>
<gene>
    <name evidence="1" type="ORF">CF651_16875</name>
</gene>